<gene>
    <name evidence="1" type="ORF">PGLA1383_LOCUS30284</name>
</gene>
<reference evidence="1" key="1">
    <citation type="submission" date="2021-02" db="EMBL/GenBank/DDBJ databases">
        <authorList>
            <person name="Dougan E. K."/>
            <person name="Rhodes N."/>
            <person name="Thang M."/>
            <person name="Chan C."/>
        </authorList>
    </citation>
    <scope>NUCLEOTIDE SEQUENCE</scope>
</reference>
<dbReference type="Proteomes" id="UP000654075">
    <property type="component" value="Unassembled WGS sequence"/>
</dbReference>
<sequence>MSESFRNPCPNKAAKQDCPSDILRQCPVRNPPVKEPCPNRHHNCTSAFYLFWPLESDQERKAHTKKTQVSLKSFSFALASSTPPVSVMRSDEIGRRLTRQELQQVQ</sequence>
<evidence type="ECO:0000313" key="2">
    <source>
        <dbReference type="Proteomes" id="UP000654075"/>
    </source>
</evidence>
<proteinExistence type="predicted"/>
<dbReference type="AlphaFoldDB" id="A0A813FDE4"/>
<comment type="caution">
    <text evidence="1">The sequence shown here is derived from an EMBL/GenBank/DDBJ whole genome shotgun (WGS) entry which is preliminary data.</text>
</comment>
<protein>
    <submittedName>
        <fullName evidence="1">Uncharacterized protein</fullName>
    </submittedName>
</protein>
<accession>A0A813FDE4</accession>
<organism evidence="1 2">
    <name type="scientific">Polarella glacialis</name>
    <name type="common">Dinoflagellate</name>
    <dbReference type="NCBI Taxonomy" id="89957"/>
    <lineage>
        <taxon>Eukaryota</taxon>
        <taxon>Sar</taxon>
        <taxon>Alveolata</taxon>
        <taxon>Dinophyceae</taxon>
        <taxon>Suessiales</taxon>
        <taxon>Suessiaceae</taxon>
        <taxon>Polarella</taxon>
    </lineage>
</organism>
<keyword evidence="2" id="KW-1185">Reference proteome</keyword>
<evidence type="ECO:0000313" key="1">
    <source>
        <dbReference type="EMBL" id="CAE8612487.1"/>
    </source>
</evidence>
<dbReference type="EMBL" id="CAJNNV010025124">
    <property type="protein sequence ID" value="CAE8612487.1"/>
    <property type="molecule type" value="Genomic_DNA"/>
</dbReference>
<name>A0A813FDE4_POLGL</name>